<evidence type="ECO:0000313" key="2">
    <source>
        <dbReference type="EMBL" id="OGK06524.1"/>
    </source>
</evidence>
<reference evidence="2 3" key="1">
    <citation type="journal article" date="2016" name="Nat. Commun.">
        <title>Thousands of microbial genomes shed light on interconnected biogeochemical processes in an aquifer system.</title>
        <authorList>
            <person name="Anantharaman K."/>
            <person name="Brown C.T."/>
            <person name="Hug L.A."/>
            <person name="Sharon I."/>
            <person name="Castelle C.J."/>
            <person name="Probst A.J."/>
            <person name="Thomas B.C."/>
            <person name="Singh A."/>
            <person name="Wilkins M.J."/>
            <person name="Karaoz U."/>
            <person name="Brodie E.L."/>
            <person name="Williams K.H."/>
            <person name="Hubbard S.S."/>
            <person name="Banfield J.F."/>
        </authorList>
    </citation>
    <scope>NUCLEOTIDE SEQUENCE [LARGE SCALE GENOMIC DNA]</scope>
</reference>
<keyword evidence="1" id="KW-0812">Transmembrane</keyword>
<comment type="caution">
    <text evidence="2">The sequence shown here is derived from an EMBL/GenBank/DDBJ whole genome shotgun (WGS) entry which is preliminary data.</text>
</comment>
<keyword evidence="1" id="KW-1133">Transmembrane helix</keyword>
<accession>A0A1F7FIG4</accession>
<organism evidence="2 3">
    <name type="scientific">Candidatus Raymondbacteria bacterium RIFOXYD12_FULL_49_13</name>
    <dbReference type="NCBI Taxonomy" id="1817890"/>
    <lineage>
        <taxon>Bacteria</taxon>
        <taxon>Raymondiibacteriota</taxon>
    </lineage>
</organism>
<proteinExistence type="predicted"/>
<dbReference type="AlphaFoldDB" id="A0A1F7FIG4"/>
<feature type="transmembrane region" description="Helical" evidence="1">
    <location>
        <begin position="42"/>
        <end position="61"/>
    </location>
</feature>
<dbReference type="EMBL" id="MFYX01000028">
    <property type="protein sequence ID" value="OGK06524.1"/>
    <property type="molecule type" value="Genomic_DNA"/>
</dbReference>
<keyword evidence="1" id="KW-0472">Membrane</keyword>
<gene>
    <name evidence="2" type="ORF">A2519_04320</name>
</gene>
<feature type="transmembrane region" description="Helical" evidence="1">
    <location>
        <begin position="73"/>
        <end position="94"/>
    </location>
</feature>
<feature type="transmembrane region" description="Helical" evidence="1">
    <location>
        <begin position="12"/>
        <end position="30"/>
    </location>
</feature>
<dbReference type="Proteomes" id="UP000179243">
    <property type="component" value="Unassembled WGS sequence"/>
</dbReference>
<sequence>MSRISRWREFPKATILAAVLVLVPAVLFVLRPDCVFAKNEMLASALLMTVTMLGVGLFMLLTYMVERRKKYELVTLVFGIFLIVFFATIAISMFSDALR</sequence>
<evidence type="ECO:0000256" key="1">
    <source>
        <dbReference type="SAM" id="Phobius"/>
    </source>
</evidence>
<protein>
    <submittedName>
        <fullName evidence="2">Uncharacterized protein</fullName>
    </submittedName>
</protein>
<evidence type="ECO:0000313" key="3">
    <source>
        <dbReference type="Proteomes" id="UP000179243"/>
    </source>
</evidence>
<name>A0A1F7FIG4_UNCRA</name>